<keyword evidence="1" id="KW-0472">Membrane</keyword>
<feature type="transmembrane region" description="Helical" evidence="1">
    <location>
        <begin position="172"/>
        <end position="191"/>
    </location>
</feature>
<accession>A0A078SIQ8</accession>
<feature type="transmembrane region" description="Helical" evidence="1">
    <location>
        <begin position="89"/>
        <end position="111"/>
    </location>
</feature>
<evidence type="ECO:0000313" key="2">
    <source>
        <dbReference type="EMBL" id="KDS61869.1"/>
    </source>
</evidence>
<evidence type="ECO:0000256" key="1">
    <source>
        <dbReference type="SAM" id="Phobius"/>
    </source>
</evidence>
<dbReference type="Proteomes" id="UP000028013">
    <property type="component" value="Unassembled WGS sequence"/>
</dbReference>
<dbReference type="Pfam" id="PF11188">
    <property type="entry name" value="DUF2975"/>
    <property type="match status" value="1"/>
</dbReference>
<gene>
    <name evidence="2" type="ORF">M094_3495</name>
</gene>
<comment type="caution">
    <text evidence="2">The sequence shown here is derived from an EMBL/GenBank/DDBJ whole genome shotgun (WGS) entry which is preliminary data.</text>
</comment>
<protein>
    <recommendedName>
        <fullName evidence="4">DUF2975 domain-containing protein</fullName>
    </recommendedName>
</protein>
<keyword evidence="1" id="KW-0812">Transmembrane</keyword>
<feature type="transmembrane region" description="Helical" evidence="1">
    <location>
        <begin position="131"/>
        <end position="152"/>
    </location>
</feature>
<dbReference type="AlphaFoldDB" id="A0A078SIQ8"/>
<evidence type="ECO:0008006" key="4">
    <source>
        <dbReference type="Google" id="ProtNLM"/>
    </source>
</evidence>
<dbReference type="InterPro" id="IPR021354">
    <property type="entry name" value="DUF2975"/>
</dbReference>
<dbReference type="EMBL" id="JNHN01000044">
    <property type="protein sequence ID" value="KDS61869.1"/>
    <property type="molecule type" value="Genomic_DNA"/>
</dbReference>
<reference evidence="2 3" key="1">
    <citation type="submission" date="2014-04" db="EMBL/GenBank/DDBJ databases">
        <authorList>
            <person name="Sears C."/>
            <person name="Carroll K."/>
            <person name="Sack B.R."/>
            <person name="Qadri F."/>
            <person name="Myers L.L."/>
            <person name="Chung G.-T."/>
            <person name="Escheverria P."/>
            <person name="Fraser C.M."/>
            <person name="Sadzewicz L."/>
            <person name="Shefchek K.A."/>
            <person name="Tallon L."/>
            <person name="Das S.P."/>
            <person name="Daugherty S."/>
            <person name="Mongodin E.F."/>
        </authorList>
    </citation>
    <scope>NUCLEOTIDE SEQUENCE [LARGE SCALE GENOMIC DNA]</scope>
    <source>
        <strain evidence="2 3">3978 T3 ii</strain>
    </source>
</reference>
<keyword evidence="1" id="KW-1133">Transmembrane helix</keyword>
<dbReference type="GeneID" id="99749999"/>
<dbReference type="PATRIC" id="fig|1339349.3.peg.361"/>
<sequence>MNKIRVCAFLALVVFIGSVVTDMFSGFMDGWNEAGDQKDFHALPSVSLLVRADDTLPADTLISAAQDTPMYCNTSEVSVQGFRSTKWRWVSFLLFPAGLFALYGFYSVARLVLTATKGEVFVHKNVRRMRIFVYALISVSLLFELQQWGIYHDLASQVRLEGYEVLPYSFKYAWFNYMLLALFTEIFAIGVKIKEEQDLTV</sequence>
<organism evidence="2 3">
    <name type="scientific">Bacteroides uniformis str. 3978 T3 ii</name>
    <dbReference type="NCBI Taxonomy" id="1339349"/>
    <lineage>
        <taxon>Bacteria</taxon>
        <taxon>Pseudomonadati</taxon>
        <taxon>Bacteroidota</taxon>
        <taxon>Bacteroidia</taxon>
        <taxon>Bacteroidales</taxon>
        <taxon>Bacteroidaceae</taxon>
        <taxon>Bacteroides</taxon>
    </lineage>
</organism>
<dbReference type="RefSeq" id="WP_005830530.1">
    <property type="nucleotide sequence ID" value="NZ_JNHN01000044.1"/>
</dbReference>
<evidence type="ECO:0000313" key="3">
    <source>
        <dbReference type="Proteomes" id="UP000028013"/>
    </source>
</evidence>
<name>A0A078SIQ8_BACUN</name>
<proteinExistence type="predicted"/>